<dbReference type="RefSeq" id="XP_041225672.1">
    <property type="nucleotide sequence ID" value="XM_041365628.1"/>
</dbReference>
<evidence type="ECO:0000256" key="1">
    <source>
        <dbReference type="SAM" id="MobiDB-lite"/>
    </source>
</evidence>
<evidence type="ECO:0000313" key="3">
    <source>
        <dbReference type="Proteomes" id="UP001195769"/>
    </source>
</evidence>
<accession>A0AAD4E5L5</accession>
<dbReference type="AlphaFoldDB" id="A0AAD4E5L5"/>
<name>A0AAD4E5L5_9AGAM</name>
<evidence type="ECO:0000313" key="2">
    <source>
        <dbReference type="EMBL" id="KAG1900096.1"/>
    </source>
</evidence>
<dbReference type="EMBL" id="JABBWK010000029">
    <property type="protein sequence ID" value="KAG1900096.1"/>
    <property type="molecule type" value="Genomic_DNA"/>
</dbReference>
<keyword evidence="3" id="KW-1185">Reference proteome</keyword>
<gene>
    <name evidence="2" type="ORF">F5891DRAFT_1173409</name>
</gene>
<protein>
    <submittedName>
        <fullName evidence="2">Uncharacterized protein</fullName>
    </submittedName>
</protein>
<feature type="region of interest" description="Disordered" evidence="1">
    <location>
        <begin position="34"/>
        <end position="70"/>
    </location>
</feature>
<sequence>MDVSFYVVVEFYRALIVLCNHIAVTNADIKRYTRGPSSTVNGGAQGARNHVGNRTNDGEPVGFNSDDNDNEGTRRRLYEFEGECEQRWVRYETRETRVLVRTNRCAKETLLDALGHSLRGGTLSIEFFCINVHESFIYVFERETRPERERKVVRSKISVAKRVSCNESTRKWKAAWLGYEERCGSQAEMMRAKVSASAI</sequence>
<organism evidence="2 3">
    <name type="scientific">Suillus fuscotomentosus</name>
    <dbReference type="NCBI Taxonomy" id="1912939"/>
    <lineage>
        <taxon>Eukaryota</taxon>
        <taxon>Fungi</taxon>
        <taxon>Dikarya</taxon>
        <taxon>Basidiomycota</taxon>
        <taxon>Agaricomycotina</taxon>
        <taxon>Agaricomycetes</taxon>
        <taxon>Agaricomycetidae</taxon>
        <taxon>Boletales</taxon>
        <taxon>Suillineae</taxon>
        <taxon>Suillaceae</taxon>
        <taxon>Suillus</taxon>
    </lineage>
</organism>
<reference evidence="2" key="1">
    <citation type="journal article" date="2020" name="New Phytol.">
        <title>Comparative genomics reveals dynamic genome evolution in host specialist ectomycorrhizal fungi.</title>
        <authorList>
            <person name="Lofgren L.A."/>
            <person name="Nguyen N.H."/>
            <person name="Vilgalys R."/>
            <person name="Ruytinx J."/>
            <person name="Liao H.L."/>
            <person name="Branco S."/>
            <person name="Kuo A."/>
            <person name="LaButti K."/>
            <person name="Lipzen A."/>
            <person name="Andreopoulos W."/>
            <person name="Pangilinan J."/>
            <person name="Riley R."/>
            <person name="Hundley H."/>
            <person name="Na H."/>
            <person name="Barry K."/>
            <person name="Grigoriev I.V."/>
            <person name="Stajich J.E."/>
            <person name="Kennedy P.G."/>
        </authorList>
    </citation>
    <scope>NUCLEOTIDE SEQUENCE</scope>
    <source>
        <strain evidence="2">FC203</strain>
    </source>
</reference>
<comment type="caution">
    <text evidence="2">The sequence shown here is derived from an EMBL/GenBank/DDBJ whole genome shotgun (WGS) entry which is preliminary data.</text>
</comment>
<dbReference type="Proteomes" id="UP001195769">
    <property type="component" value="Unassembled WGS sequence"/>
</dbReference>
<dbReference type="GeneID" id="64659926"/>
<proteinExistence type="predicted"/>